<dbReference type="SMART" id="SM00850">
    <property type="entry name" value="LytTR"/>
    <property type="match status" value="1"/>
</dbReference>
<keyword evidence="5" id="KW-1185">Reference proteome</keyword>
<dbReference type="Pfam" id="PF00072">
    <property type="entry name" value="Response_reg"/>
    <property type="match status" value="1"/>
</dbReference>
<dbReference type="PROSITE" id="PS50110">
    <property type="entry name" value="RESPONSE_REGULATORY"/>
    <property type="match status" value="1"/>
</dbReference>
<dbReference type="InterPro" id="IPR046947">
    <property type="entry name" value="LytR-like"/>
</dbReference>
<proteinExistence type="predicted"/>
<dbReference type="Pfam" id="PF04397">
    <property type="entry name" value="LytTR"/>
    <property type="match status" value="1"/>
</dbReference>
<feature type="domain" description="HTH LytTR-type" evidence="3">
    <location>
        <begin position="135"/>
        <end position="206"/>
    </location>
</feature>
<evidence type="ECO:0000313" key="5">
    <source>
        <dbReference type="Proteomes" id="UP000218267"/>
    </source>
</evidence>
<dbReference type="PANTHER" id="PTHR37299:SF1">
    <property type="entry name" value="STAGE 0 SPORULATION PROTEIN A HOMOLOG"/>
    <property type="match status" value="1"/>
</dbReference>
<dbReference type="RefSeq" id="WP_096429576.1">
    <property type="nucleotide sequence ID" value="NZ_AP018042.1"/>
</dbReference>
<dbReference type="AlphaFoldDB" id="A0A1Y1CK95"/>
<accession>A0A1Y1CK95</accession>
<dbReference type="InterPro" id="IPR001789">
    <property type="entry name" value="Sig_transdc_resp-reg_receiver"/>
</dbReference>
<dbReference type="Proteomes" id="UP000218267">
    <property type="component" value="Chromosome"/>
</dbReference>
<reference evidence="5" key="2">
    <citation type="journal article" date="2020" name="Antonie Van Leeuwenhoek">
        <title>Labilibaculum antarcticum sp. nov., a novel facultative anaerobic, psychrotorelant bacterium isolated from marine sediment of Antarctica.</title>
        <authorList>
            <person name="Watanabe M."/>
            <person name="Kojima H."/>
            <person name="Fukui M."/>
        </authorList>
    </citation>
    <scope>NUCLEOTIDE SEQUENCE [LARGE SCALE GENOMIC DNA]</scope>
    <source>
        <strain evidence="5">SPP2</strain>
    </source>
</reference>
<dbReference type="EMBL" id="AP018042">
    <property type="protein sequence ID" value="BAX80734.1"/>
    <property type="molecule type" value="Genomic_DNA"/>
</dbReference>
<dbReference type="Gene3D" id="2.40.50.1020">
    <property type="entry name" value="LytTr DNA-binding domain"/>
    <property type="match status" value="1"/>
</dbReference>
<reference evidence="4 5" key="1">
    <citation type="journal article" date="2018" name="Mar. Genomics">
        <title>Complete genome sequence of Marinifilaceae bacterium strain SPP2, isolated from the Antarctic marine sediment.</title>
        <authorList>
            <person name="Watanabe M."/>
            <person name="Kojima H."/>
            <person name="Fukui M."/>
        </authorList>
    </citation>
    <scope>NUCLEOTIDE SEQUENCE [LARGE SCALE GENOMIC DNA]</scope>
    <source>
        <strain evidence="4 5">SPP2</strain>
    </source>
</reference>
<protein>
    <submittedName>
        <fullName evidence="4">DNA-binding response regulator</fullName>
    </submittedName>
</protein>
<dbReference type="PANTHER" id="PTHR37299">
    <property type="entry name" value="TRANSCRIPTIONAL REGULATOR-RELATED"/>
    <property type="match status" value="1"/>
</dbReference>
<dbReference type="KEGG" id="mbas:ALGA_2407"/>
<evidence type="ECO:0000313" key="4">
    <source>
        <dbReference type="EMBL" id="BAX80734.1"/>
    </source>
</evidence>
<dbReference type="Gene3D" id="3.40.50.2300">
    <property type="match status" value="1"/>
</dbReference>
<dbReference type="SUPFAM" id="SSF52172">
    <property type="entry name" value="CheY-like"/>
    <property type="match status" value="1"/>
</dbReference>
<dbReference type="InterPro" id="IPR011006">
    <property type="entry name" value="CheY-like_superfamily"/>
</dbReference>
<gene>
    <name evidence="4" type="ORF">ALGA_2407</name>
</gene>
<evidence type="ECO:0000259" key="2">
    <source>
        <dbReference type="PROSITE" id="PS50110"/>
    </source>
</evidence>
<keyword evidence="1" id="KW-0597">Phosphoprotein</keyword>
<dbReference type="InterPro" id="IPR007492">
    <property type="entry name" value="LytTR_DNA-bd_dom"/>
</dbReference>
<name>A0A1Y1CK95_9BACT</name>
<sequence length="234" mass="26957">MKLKCLIVDDEPLAQRVLEKYVSELPGLELIGKCSDAIEAMEVLQEKEVDLIFLDINMPRLSGINFLKTYKNPPMVVITTAYTEYALESYELNVLDYLKKPFSFERFLLAVQKAEEKMKGGVEPQELEKDEREFIFVKANKKTINISLDSILYVEALGDYVKIFTNDGHIVTYQSLKGIERLLPSHKFYRIHKSYIVSLSKIKSIEGNMVHLEKGTIPIGNNYKQSFFQRIHPA</sequence>
<evidence type="ECO:0000259" key="3">
    <source>
        <dbReference type="PROSITE" id="PS50930"/>
    </source>
</evidence>
<keyword evidence="4" id="KW-0238">DNA-binding</keyword>
<dbReference type="OrthoDB" id="1490554at2"/>
<dbReference type="PROSITE" id="PS50930">
    <property type="entry name" value="HTH_LYTTR"/>
    <property type="match status" value="1"/>
</dbReference>
<dbReference type="SMART" id="SM00448">
    <property type="entry name" value="REC"/>
    <property type="match status" value="1"/>
</dbReference>
<organism evidence="4 5">
    <name type="scientific">Labilibaculum antarcticum</name>
    <dbReference type="NCBI Taxonomy" id="1717717"/>
    <lineage>
        <taxon>Bacteria</taxon>
        <taxon>Pseudomonadati</taxon>
        <taxon>Bacteroidota</taxon>
        <taxon>Bacteroidia</taxon>
        <taxon>Marinilabiliales</taxon>
        <taxon>Marinifilaceae</taxon>
        <taxon>Labilibaculum</taxon>
    </lineage>
</organism>
<feature type="domain" description="Response regulatory" evidence="2">
    <location>
        <begin position="4"/>
        <end position="115"/>
    </location>
</feature>
<feature type="modified residue" description="4-aspartylphosphate" evidence="1">
    <location>
        <position position="55"/>
    </location>
</feature>
<dbReference type="GO" id="GO:0003677">
    <property type="term" value="F:DNA binding"/>
    <property type="evidence" value="ECO:0007669"/>
    <property type="project" value="UniProtKB-KW"/>
</dbReference>
<evidence type="ECO:0000256" key="1">
    <source>
        <dbReference type="PROSITE-ProRule" id="PRU00169"/>
    </source>
</evidence>
<dbReference type="GO" id="GO:0000156">
    <property type="term" value="F:phosphorelay response regulator activity"/>
    <property type="evidence" value="ECO:0007669"/>
    <property type="project" value="InterPro"/>
</dbReference>